<reference evidence="2" key="1">
    <citation type="submission" date="2014-06" db="EMBL/GenBank/DDBJ databases">
        <authorList>
            <person name="Winans N.J."/>
            <person name="Newell P.D."/>
            <person name="Douglas A.E."/>
        </authorList>
    </citation>
    <scope>NUCLEOTIDE SEQUENCE [LARGE SCALE GENOMIC DNA]</scope>
    <source>
        <strain evidence="2">DmL_052</strain>
    </source>
</reference>
<accession>A0A251ZX05</accession>
<protein>
    <submittedName>
        <fullName evidence="1">Uncharacterized protein</fullName>
    </submittedName>
</protein>
<name>A0A251ZX05_9PROT</name>
<dbReference type="EMBL" id="JOPB01000002">
    <property type="protein sequence ID" value="OUI79200.1"/>
    <property type="molecule type" value="Genomic_DNA"/>
</dbReference>
<sequence>MNFTNSMKKKLLLILVILSLFVWVGVKGYQVAHSHAQSALLHVQGRLQQIVGAKGHYSYSDAHINWLTQSVVVDNIKLSLSNNTEITIRKISAIPKDSHNLSNLNIEDIAIKSSSLTASVAVLAFSNLTIPTLNIANQKAGLSLSDIWNISFDQGNMKGAYFYTQWGKLRLGSWKISRVGSAKNRPYIFYNLDIAPQIKVGQSASLDALHFDQLVLEMSNDQKFNEKEFFSSFFTSTNFFLKAYGVVGFRAHQQRLSIGQLNLHLSRQDTTWDGEILVDKMDYDLLSSFSLFSEYLKRLGYTHINGAFHSNFTYYSKDSLFALHKLNYFGYDFLGLYLQSRFYIDQKIFNPYTVNWSESVLLKSMTLSVYDAGLKKRIFSILAKTSGQTEKQVYDDTLRKFIDFSKGKDFELDRQLYTALADILQNPKHMMRLSIVFDTSERVNTLLNMNFIEFFKLINQNNMTITAVSKN</sequence>
<evidence type="ECO:0000313" key="1">
    <source>
        <dbReference type="EMBL" id="OUI79200.1"/>
    </source>
</evidence>
<evidence type="ECO:0000313" key="2">
    <source>
        <dbReference type="Proteomes" id="UP000194946"/>
    </source>
</evidence>
<dbReference type="Proteomes" id="UP000194946">
    <property type="component" value="Unassembled WGS sequence"/>
</dbReference>
<organism evidence="1 2">
    <name type="scientific">Commensalibacter intestini</name>
    <dbReference type="NCBI Taxonomy" id="479936"/>
    <lineage>
        <taxon>Bacteria</taxon>
        <taxon>Pseudomonadati</taxon>
        <taxon>Pseudomonadota</taxon>
        <taxon>Alphaproteobacteria</taxon>
        <taxon>Acetobacterales</taxon>
        <taxon>Acetobacteraceae</taxon>
    </lineage>
</organism>
<gene>
    <name evidence="1" type="ORF">HK18_04760</name>
</gene>
<keyword evidence="2" id="KW-1185">Reference proteome</keyword>
<comment type="caution">
    <text evidence="1">The sequence shown here is derived from an EMBL/GenBank/DDBJ whole genome shotgun (WGS) entry which is preliminary data.</text>
</comment>
<dbReference type="AlphaFoldDB" id="A0A251ZX05"/>
<proteinExistence type="predicted"/>